<dbReference type="Pfam" id="PF00561">
    <property type="entry name" value="Abhydrolase_1"/>
    <property type="match status" value="1"/>
</dbReference>
<dbReference type="Gene3D" id="3.40.710.10">
    <property type="entry name" value="DD-peptidase/beta-lactamase superfamily"/>
    <property type="match status" value="1"/>
</dbReference>
<evidence type="ECO:0000256" key="2">
    <source>
        <dbReference type="ARBA" id="ARBA00022801"/>
    </source>
</evidence>
<dbReference type="Gene3D" id="3.40.50.1820">
    <property type="entry name" value="alpha/beta hydrolase"/>
    <property type="match status" value="1"/>
</dbReference>
<dbReference type="SUPFAM" id="SSF53474">
    <property type="entry name" value="alpha/beta-Hydrolases"/>
    <property type="match status" value="1"/>
</dbReference>
<evidence type="ECO:0000256" key="3">
    <source>
        <dbReference type="SAM" id="SignalP"/>
    </source>
</evidence>
<dbReference type="RefSeq" id="WP_303492053.1">
    <property type="nucleotide sequence ID" value="NZ_JAUOPB010000004.1"/>
</dbReference>
<feature type="domain" description="Beta-lactamase-related" evidence="4">
    <location>
        <begin position="57"/>
        <end position="336"/>
    </location>
</feature>
<evidence type="ECO:0000313" key="6">
    <source>
        <dbReference type="EMBL" id="MDO6422182.1"/>
    </source>
</evidence>
<evidence type="ECO:0000259" key="4">
    <source>
        <dbReference type="Pfam" id="PF00144"/>
    </source>
</evidence>
<organism evidence="6 7">
    <name type="scientific">Saccharophagus degradans</name>
    <dbReference type="NCBI Taxonomy" id="86304"/>
    <lineage>
        <taxon>Bacteria</taxon>
        <taxon>Pseudomonadati</taxon>
        <taxon>Pseudomonadota</taxon>
        <taxon>Gammaproteobacteria</taxon>
        <taxon>Cellvibrionales</taxon>
        <taxon>Cellvibrionaceae</taxon>
        <taxon>Saccharophagus</taxon>
    </lineage>
</organism>
<dbReference type="PANTHER" id="PTHR43283:SF7">
    <property type="entry name" value="BETA-LACTAMASE-RELATED DOMAIN-CONTAINING PROTEIN"/>
    <property type="match status" value="1"/>
</dbReference>
<accession>A0AAW7X5Q7</accession>
<feature type="signal peptide" evidence="3">
    <location>
        <begin position="1"/>
        <end position="24"/>
    </location>
</feature>
<dbReference type="InterPro" id="IPR002410">
    <property type="entry name" value="Peptidase_S33"/>
</dbReference>
<feature type="domain" description="AB hydrolase-1" evidence="5">
    <location>
        <begin position="410"/>
        <end position="687"/>
    </location>
</feature>
<gene>
    <name evidence="6" type="ORF">Q4521_06835</name>
</gene>
<dbReference type="InterPro" id="IPR029058">
    <property type="entry name" value="AB_hydrolase_fold"/>
</dbReference>
<dbReference type="InterPro" id="IPR001466">
    <property type="entry name" value="Beta-lactam-related"/>
</dbReference>
<dbReference type="AlphaFoldDB" id="A0AAW7X5Q7"/>
<reference evidence="6" key="1">
    <citation type="submission" date="2023-07" db="EMBL/GenBank/DDBJ databases">
        <title>Genome content predicts the carbon catabolic preferences of heterotrophic bacteria.</title>
        <authorList>
            <person name="Gralka M."/>
        </authorList>
    </citation>
    <scope>NUCLEOTIDE SEQUENCE</scope>
    <source>
        <strain evidence="6">I3M17_2</strain>
    </source>
</reference>
<evidence type="ECO:0000313" key="7">
    <source>
        <dbReference type="Proteomes" id="UP001169760"/>
    </source>
</evidence>
<evidence type="ECO:0000259" key="5">
    <source>
        <dbReference type="Pfam" id="PF00561"/>
    </source>
</evidence>
<dbReference type="Pfam" id="PF00144">
    <property type="entry name" value="Beta-lactamase"/>
    <property type="match status" value="1"/>
</dbReference>
<name>A0AAW7X5Q7_9GAMM</name>
<proteinExistence type="inferred from homology"/>
<comment type="similarity">
    <text evidence="1">Belongs to the peptidase S33 family.</text>
</comment>
<dbReference type="PRINTS" id="PR00793">
    <property type="entry name" value="PROAMNOPTASE"/>
</dbReference>
<dbReference type="GO" id="GO:0008233">
    <property type="term" value="F:peptidase activity"/>
    <property type="evidence" value="ECO:0007669"/>
    <property type="project" value="InterPro"/>
</dbReference>
<sequence length="711" mass="79763">MKSKVFSLLILGLLGWLNVADGYADEVQQLSTPASIEGRINKEFKAGNLAGLHSSIFWHRGKIISTNHFAGEDRTFGRPLGKVEHSATTLHDLRSVTKSIVALLYGIALEEGVVPVVKYSLVDSFPEYVEFSNDQQRRRISIHDTLSMQMGLEWNEDLPYTDPRNSETAMELSKDRIQFALGQPIIEPPGQRWVYGGGSTELIAKLIEKNTGKSLSEYAKEKLFKPLGISKFEWITANDGREVAASGLRLSAMDLLKIGKLILDDGLHKNKQIISKQWLGQAFTPHSETPYDGIHYGYFWYVSSKSTPSQWVAGFGNGGQRLLIDKKNQLIQVVLAGNYNQRDAWKIPAKLLDDIVLPALQAKAMKDDVALHYSCRGDGSKHTEINVAEYALIGGVKQWVTIKGKNCSNPIVLMVHGGPGNPLSLYHDSLYQDFEKHFTIVHWDQRGSGRTYRAQFETGKLTMEKITNQNLSIELLVKDGVEVSDYIRNKLGQDKLIISGSSWGAFLATKIVHSAPNRFHFYVGLSQLVNGHKTYTASYNKVKALATEKNDLATLDTLNRIGPPKWSNPASYGKLRRIISRYEREAAGKVVQWQVAKEYLAEVSNPEYIFAEEFSFLRYIGLNDDGMIENISLDDCCTHLKVPIYMIQGQKDLLTVPEVTKKYFDEITAPEKKYIGIENSGHDPSIEMVKVHLDTLKLGAKKYIHTRGGHN</sequence>
<dbReference type="PANTHER" id="PTHR43283">
    <property type="entry name" value="BETA-LACTAMASE-RELATED"/>
    <property type="match status" value="1"/>
</dbReference>
<dbReference type="Proteomes" id="UP001169760">
    <property type="component" value="Unassembled WGS sequence"/>
</dbReference>
<dbReference type="InterPro" id="IPR050789">
    <property type="entry name" value="Diverse_Enzym_Activities"/>
</dbReference>
<dbReference type="EMBL" id="JAUOPB010000004">
    <property type="protein sequence ID" value="MDO6422182.1"/>
    <property type="molecule type" value="Genomic_DNA"/>
</dbReference>
<dbReference type="GO" id="GO:0006508">
    <property type="term" value="P:proteolysis"/>
    <property type="evidence" value="ECO:0007669"/>
    <property type="project" value="InterPro"/>
</dbReference>
<keyword evidence="2 6" id="KW-0378">Hydrolase</keyword>
<protein>
    <submittedName>
        <fullName evidence="6">Alpha/beta fold hydrolase</fullName>
    </submittedName>
</protein>
<dbReference type="InterPro" id="IPR000073">
    <property type="entry name" value="AB_hydrolase_1"/>
</dbReference>
<comment type="caution">
    <text evidence="6">The sequence shown here is derived from an EMBL/GenBank/DDBJ whole genome shotgun (WGS) entry which is preliminary data.</text>
</comment>
<feature type="chain" id="PRO_5043476892" evidence="3">
    <location>
        <begin position="25"/>
        <end position="711"/>
    </location>
</feature>
<evidence type="ECO:0000256" key="1">
    <source>
        <dbReference type="ARBA" id="ARBA00010088"/>
    </source>
</evidence>
<dbReference type="InterPro" id="IPR012338">
    <property type="entry name" value="Beta-lactam/transpept-like"/>
</dbReference>
<dbReference type="SUPFAM" id="SSF56601">
    <property type="entry name" value="beta-lactamase/transpeptidase-like"/>
    <property type="match status" value="1"/>
</dbReference>
<keyword evidence="3" id="KW-0732">Signal</keyword>